<protein>
    <submittedName>
        <fullName evidence="2">Uncharacterized protein</fullName>
    </submittedName>
</protein>
<organism evidence="2 3">
    <name type="scientific">Lasiosphaeris hirsuta</name>
    <dbReference type="NCBI Taxonomy" id="260670"/>
    <lineage>
        <taxon>Eukaryota</taxon>
        <taxon>Fungi</taxon>
        <taxon>Dikarya</taxon>
        <taxon>Ascomycota</taxon>
        <taxon>Pezizomycotina</taxon>
        <taxon>Sordariomycetes</taxon>
        <taxon>Sordariomycetidae</taxon>
        <taxon>Sordariales</taxon>
        <taxon>Lasiosphaeriaceae</taxon>
        <taxon>Lasiosphaeris</taxon>
    </lineage>
</organism>
<gene>
    <name evidence="2" type="ORF">B0H67DRAFT_659353</name>
</gene>
<evidence type="ECO:0000256" key="1">
    <source>
        <dbReference type="SAM" id="MobiDB-lite"/>
    </source>
</evidence>
<evidence type="ECO:0000313" key="3">
    <source>
        <dbReference type="Proteomes" id="UP001172102"/>
    </source>
</evidence>
<evidence type="ECO:0000313" key="2">
    <source>
        <dbReference type="EMBL" id="KAK0725655.1"/>
    </source>
</evidence>
<comment type="caution">
    <text evidence="2">The sequence shown here is derived from an EMBL/GenBank/DDBJ whole genome shotgun (WGS) entry which is preliminary data.</text>
</comment>
<dbReference type="EMBL" id="JAUKUA010000002">
    <property type="protein sequence ID" value="KAK0725655.1"/>
    <property type="molecule type" value="Genomic_DNA"/>
</dbReference>
<dbReference type="AlphaFoldDB" id="A0AA40B181"/>
<reference evidence="2" key="1">
    <citation type="submission" date="2023-06" db="EMBL/GenBank/DDBJ databases">
        <title>Genome-scale phylogeny and comparative genomics of the fungal order Sordariales.</title>
        <authorList>
            <consortium name="Lawrence Berkeley National Laboratory"/>
            <person name="Hensen N."/>
            <person name="Bonometti L."/>
            <person name="Westerberg I."/>
            <person name="Brannstrom I.O."/>
            <person name="Guillou S."/>
            <person name="Cros-Aarteil S."/>
            <person name="Calhoun S."/>
            <person name="Haridas S."/>
            <person name="Kuo A."/>
            <person name="Mondo S."/>
            <person name="Pangilinan J."/>
            <person name="Riley R."/>
            <person name="Labutti K."/>
            <person name="Andreopoulos B."/>
            <person name="Lipzen A."/>
            <person name="Chen C."/>
            <person name="Yanf M."/>
            <person name="Daum C."/>
            <person name="Ng V."/>
            <person name="Clum A."/>
            <person name="Steindorff A."/>
            <person name="Ohm R."/>
            <person name="Martin F."/>
            <person name="Silar P."/>
            <person name="Natvig D."/>
            <person name="Lalanne C."/>
            <person name="Gautier V."/>
            <person name="Ament-Velasquez S.L."/>
            <person name="Kruys A."/>
            <person name="Hutchinson M.I."/>
            <person name="Powell A.J."/>
            <person name="Barry K."/>
            <person name="Miller A.N."/>
            <person name="Grigoriev I.V."/>
            <person name="Debuchy R."/>
            <person name="Gladieux P."/>
            <person name="Thoren M.H."/>
            <person name="Johannesson H."/>
        </authorList>
    </citation>
    <scope>NUCLEOTIDE SEQUENCE</scope>
    <source>
        <strain evidence="2">SMH4607-1</strain>
    </source>
</reference>
<proteinExistence type="predicted"/>
<dbReference type="Proteomes" id="UP001172102">
    <property type="component" value="Unassembled WGS sequence"/>
</dbReference>
<keyword evidence="3" id="KW-1185">Reference proteome</keyword>
<name>A0AA40B181_9PEZI</name>
<sequence length="601" mass="66947">MYTQLVLAPNFQSTTGMTKVDGKFYPKRLRRWIHFASTLSQEHFDMAKSVCGERRLFYRMSSAMDSGTSIKRKAAGDENAIAFFEKTAVEATWAPLRNRVKSTGGSGRRRRDETADQAGWIRAPHTLERQVEPGFCLRLQSSSQGRHRVSQAGSSEGNAVYRGHQATPEQQVDKGCPAGTLIAMALTQVFDYMVGFGVAYGYVAAGKSLIFLHIDKDVPQTLYYHLCIPSQDVLPSLVHTTSRTAVAQLLSFCLVSLQSKPQKGASLNAALNSASTELRRWGETYDDEDGPTPSPPSRQGSNGPDYKPPSKPAPRRLQPESCKRPAVLPSMDEEDDEDGPSFLPSLTAGKRKEHPPSSDDSSGDSDMLDSAPTRQYCTQDYLLGLKKGWGLDINCPNVFAHSAAAAAARRNLMDAHELARGHLDAHELVRGHPIDAHELTRLVSERLRHNPYRDCYSLDDERKRGAIGLLFKIELPPYGYTFVAKGTIPRHSPRLQHERSIYAQLEKLQGHVIPVYLGLVHLEPDRGYVLPGADRIVSMMLMSWAGGELVTANHDAEVQRSARENDERGRVMLIDFDRADTLTPKEVLKMAGKKRKRERRR</sequence>
<feature type="region of interest" description="Disordered" evidence="1">
    <location>
        <begin position="283"/>
        <end position="371"/>
    </location>
</feature>
<accession>A0AA40B181</accession>